<dbReference type="EMBL" id="BMMU01000011">
    <property type="protein sequence ID" value="GGJ36742.1"/>
    <property type="molecule type" value="Genomic_DNA"/>
</dbReference>
<feature type="compositionally biased region" description="Basic and acidic residues" evidence="1">
    <location>
        <begin position="55"/>
        <end position="65"/>
    </location>
</feature>
<evidence type="ECO:0000313" key="3">
    <source>
        <dbReference type="Proteomes" id="UP000625682"/>
    </source>
</evidence>
<reference evidence="2" key="1">
    <citation type="journal article" date="2014" name="Int. J. Syst. Evol. Microbiol.">
        <title>Complete genome sequence of Corynebacterium casei LMG S-19264T (=DSM 44701T), isolated from a smear-ripened cheese.</title>
        <authorList>
            <consortium name="US DOE Joint Genome Institute (JGI-PGF)"/>
            <person name="Walter F."/>
            <person name="Albersmeier A."/>
            <person name="Kalinowski J."/>
            <person name="Ruckert C."/>
        </authorList>
    </citation>
    <scope>NUCLEOTIDE SEQUENCE</scope>
    <source>
        <strain evidence="2">CGMCC 4.7272</strain>
    </source>
</reference>
<evidence type="ECO:0000256" key="1">
    <source>
        <dbReference type="SAM" id="MobiDB-lite"/>
    </source>
</evidence>
<gene>
    <name evidence="2" type="ORF">GCM10012282_36850</name>
</gene>
<comment type="caution">
    <text evidence="2">The sequence shown here is derived from an EMBL/GenBank/DDBJ whole genome shotgun (WGS) entry which is preliminary data.</text>
</comment>
<name>A0A917L182_9ACTN</name>
<proteinExistence type="predicted"/>
<dbReference type="AlphaFoldDB" id="A0A917L182"/>
<protein>
    <submittedName>
        <fullName evidence="2">Uncharacterized protein</fullName>
    </submittedName>
</protein>
<keyword evidence="3" id="KW-1185">Reference proteome</keyword>
<feature type="region of interest" description="Disordered" evidence="1">
    <location>
        <begin position="40"/>
        <end position="65"/>
    </location>
</feature>
<reference evidence="2" key="2">
    <citation type="submission" date="2020-09" db="EMBL/GenBank/DDBJ databases">
        <authorList>
            <person name="Sun Q."/>
            <person name="Zhou Y."/>
        </authorList>
    </citation>
    <scope>NUCLEOTIDE SEQUENCE</scope>
    <source>
        <strain evidence="2">CGMCC 4.7272</strain>
    </source>
</reference>
<organism evidence="2 3">
    <name type="scientific">Streptomyces lacrimifluminis</name>
    <dbReference type="NCBI Taxonomy" id="1500077"/>
    <lineage>
        <taxon>Bacteria</taxon>
        <taxon>Bacillati</taxon>
        <taxon>Actinomycetota</taxon>
        <taxon>Actinomycetes</taxon>
        <taxon>Kitasatosporales</taxon>
        <taxon>Streptomycetaceae</taxon>
        <taxon>Streptomyces</taxon>
    </lineage>
</organism>
<dbReference type="Proteomes" id="UP000625682">
    <property type="component" value="Unassembled WGS sequence"/>
</dbReference>
<dbReference type="RefSeq" id="WP_189148442.1">
    <property type="nucleotide sequence ID" value="NZ_BAABER010000010.1"/>
</dbReference>
<accession>A0A917L182</accession>
<evidence type="ECO:0000313" key="2">
    <source>
        <dbReference type="EMBL" id="GGJ36742.1"/>
    </source>
</evidence>
<sequence length="65" mass="6631">MTTLDLAPDGADIRADAPDEAALRPVAAAVDPWTSWSIDAAGIVGPDGPRTGPSPEERKGVTSSM</sequence>